<accession>A0A2D2CXQ7</accession>
<dbReference type="InterPro" id="IPR005625">
    <property type="entry name" value="PepSY-ass_TM"/>
</dbReference>
<dbReference type="Pfam" id="PF03929">
    <property type="entry name" value="PepSY_TM"/>
    <property type="match status" value="1"/>
</dbReference>
<evidence type="ECO:0000313" key="2">
    <source>
        <dbReference type="EMBL" id="ATQ67429.1"/>
    </source>
</evidence>
<protein>
    <submittedName>
        <fullName evidence="2">PepSY domain-containing protein</fullName>
    </submittedName>
</protein>
<proteinExistence type="predicted"/>
<dbReference type="KEGG" id="mtw:CQW49_05620"/>
<dbReference type="RefSeq" id="WP_003608737.1">
    <property type="nucleotide sequence ID" value="NZ_ADVE02000001.1"/>
</dbReference>
<sequence length="399" mass="44071">MIDATPGDARARPAPSWRKKWRKLWLDIHLYIGLVAGAMLVVIGVTGSILVFWHEVDAWLDPQMRVVAARPGGAAAFTTLETIEQAMMAATPPGGRITHVWTPRDERSCYLFYYDLDGDTRRFCIDPYDATKMADRLYYSKESPFRHALMGFLFQLHWSLLLSDLADDGGVIVGVAAILLMVSTLAGLYLWWPAPGKWRSALTLKRGARAERLNYDLHKLGGVYSAAVLLSVLMSGLYMNLPTPFLWIVDHVAPLTEGGRVPSLSEPAAGRPSIGFPAAVAAAVARSPQGHVERVDFPGDAQGAFTVYLNDVTGVGPFIRSRTLTVDRYSAAVLRVHDVTQGTAGDAFLRWQWPLHSGQAFGMTGRLMVLASGLLCPLLFVTGLIRWLQKRRARRATRR</sequence>
<dbReference type="STRING" id="595536.GCA_000178815_04032"/>
<keyword evidence="3" id="KW-1185">Reference proteome</keyword>
<feature type="transmembrane region" description="Helical" evidence="1">
    <location>
        <begin position="171"/>
        <end position="192"/>
    </location>
</feature>
<keyword evidence="1" id="KW-0812">Transmembrane</keyword>
<organism evidence="2 3">
    <name type="scientific">Methylosinus trichosporium (strain ATCC 35070 / NCIMB 11131 / UNIQEM 75 / OB3b)</name>
    <dbReference type="NCBI Taxonomy" id="595536"/>
    <lineage>
        <taxon>Bacteria</taxon>
        <taxon>Pseudomonadati</taxon>
        <taxon>Pseudomonadota</taxon>
        <taxon>Alphaproteobacteria</taxon>
        <taxon>Hyphomicrobiales</taxon>
        <taxon>Methylocystaceae</taxon>
        <taxon>Methylosinus</taxon>
    </lineage>
</organism>
<dbReference type="Proteomes" id="UP000230709">
    <property type="component" value="Chromosome"/>
</dbReference>
<reference evidence="3" key="1">
    <citation type="submission" date="2017-10" db="EMBL/GenBank/DDBJ databases">
        <title>Completed PacBio SMRT sequence of Methylosinus trichosporium OB3b reveals presence of a third large plasmid.</title>
        <authorList>
            <person name="Charles T.C."/>
            <person name="Lynch M.D.J."/>
            <person name="Heil J.R."/>
            <person name="Cheng J."/>
        </authorList>
    </citation>
    <scope>NUCLEOTIDE SEQUENCE [LARGE SCALE GENOMIC DNA]</scope>
    <source>
        <strain evidence="3">OB3b</strain>
    </source>
</reference>
<dbReference type="AlphaFoldDB" id="A0A2D2CXQ7"/>
<feature type="transmembrane region" description="Helical" evidence="1">
    <location>
        <begin position="222"/>
        <end position="241"/>
    </location>
</feature>
<dbReference type="PANTHER" id="PTHR34219">
    <property type="entry name" value="IRON-REGULATED INNER MEMBRANE PROTEIN-RELATED"/>
    <property type="match status" value="1"/>
</dbReference>
<evidence type="ECO:0000256" key="1">
    <source>
        <dbReference type="SAM" id="Phobius"/>
    </source>
</evidence>
<keyword evidence="1" id="KW-1133">Transmembrane helix</keyword>
<evidence type="ECO:0000313" key="3">
    <source>
        <dbReference type="Proteomes" id="UP000230709"/>
    </source>
</evidence>
<name>A0A2D2CXQ7_METT3</name>
<keyword evidence="1" id="KW-0472">Membrane</keyword>
<feature type="transmembrane region" description="Helical" evidence="1">
    <location>
        <begin position="367"/>
        <end position="388"/>
    </location>
</feature>
<feature type="transmembrane region" description="Helical" evidence="1">
    <location>
        <begin position="28"/>
        <end position="53"/>
    </location>
</feature>
<dbReference type="EMBL" id="CP023737">
    <property type="protein sequence ID" value="ATQ67429.1"/>
    <property type="molecule type" value="Genomic_DNA"/>
</dbReference>
<gene>
    <name evidence="2" type="ORF">CQW49_05620</name>
</gene>